<sequence length="487" mass="55823">MKPYIEVLDESMISMIPPSDSNAYRSRNKTPEKYKFTKIFKDTTDQCTFFNETTLNSVRDVLSGNNALVFAYGVTNSGKTYSVIGKDQDPGLIPRSIDLIFNSIQTHQSETKLKPSMHSLVASYEDIEEENRDLLNLCNTHKHTTINQTIDIDASFEYGIWISFIEIYNEQIFDLLDSAKPKPGTKRNQLQLKYEQRTSSRYVSDAFQVKVKSASEAVALLRFGQQNRQVFSTAMNQESSRSHSIFTIHVLKCPVDQDNFVIEDAQYATLSKLSIVDLAGSERYRNTLSTGQRLKEAGNINKSLMVLGQCMEALRSNQTRNELSKNPTVIPYRQSKLTEIFKTSFEGNGKATIIVNVNPFDTGFDENNHVMKFSAVAKDVTTLKQVKPVVDLKNIKAGSKRLREIPTRDLKEEEEEDLVKLDQDRLFVEDLICQLESIEKRQRQVQDVELCIRQQVDQQVRNRLLHFALKEKQVIEQKMENENTNEK</sequence>
<dbReference type="SUPFAM" id="SSF52540">
    <property type="entry name" value="P-loop containing nucleoside triphosphate hydrolases"/>
    <property type="match status" value="1"/>
</dbReference>
<dbReference type="InterPro" id="IPR001752">
    <property type="entry name" value="Kinesin_motor_dom"/>
</dbReference>
<dbReference type="Gene3D" id="3.40.850.10">
    <property type="entry name" value="Kinesin motor domain"/>
    <property type="match status" value="1"/>
</dbReference>
<proteinExistence type="inferred from homology"/>
<dbReference type="InterPro" id="IPR027417">
    <property type="entry name" value="P-loop_NTPase"/>
</dbReference>
<keyword evidence="3 5" id="KW-0067">ATP-binding</keyword>
<keyword evidence="1 6" id="KW-0493">Microtubule</keyword>
<dbReference type="EMBL" id="PJQM01000822">
    <property type="protein sequence ID" value="RCI03992.1"/>
    <property type="molecule type" value="Genomic_DNA"/>
</dbReference>
<reference evidence="8 9" key="1">
    <citation type="journal article" date="2018" name="G3 (Bethesda)">
        <title>Phylogenetic and Phylogenomic Definition of Rhizopus Species.</title>
        <authorList>
            <person name="Gryganskyi A.P."/>
            <person name="Golan J."/>
            <person name="Dolatabadi S."/>
            <person name="Mondo S."/>
            <person name="Robb S."/>
            <person name="Idnurm A."/>
            <person name="Muszewska A."/>
            <person name="Steczkiewicz K."/>
            <person name="Masonjones S."/>
            <person name="Liao H.L."/>
            <person name="Gajdeczka M.T."/>
            <person name="Anike F."/>
            <person name="Vuek A."/>
            <person name="Anishchenko I.M."/>
            <person name="Voigt K."/>
            <person name="de Hoog G.S."/>
            <person name="Smith M.E."/>
            <person name="Heitman J."/>
            <person name="Vilgalys R."/>
            <person name="Stajich J.E."/>
        </authorList>
    </citation>
    <scope>NUCLEOTIDE SEQUENCE [LARGE SCALE GENOMIC DNA]</scope>
    <source>
        <strain evidence="8 9">LSU 92-RS-03</strain>
    </source>
</reference>
<dbReference type="PANTHER" id="PTHR24115:SF1008">
    <property type="entry name" value="KINESIN-LIKE PROTEIN SUBITO"/>
    <property type="match status" value="1"/>
</dbReference>
<dbReference type="InterPro" id="IPR027640">
    <property type="entry name" value="Kinesin-like_fam"/>
</dbReference>
<dbReference type="GO" id="GO:0005524">
    <property type="term" value="F:ATP binding"/>
    <property type="evidence" value="ECO:0007669"/>
    <property type="project" value="UniProtKB-UniRule"/>
</dbReference>
<dbReference type="Proteomes" id="UP000253551">
    <property type="component" value="Unassembled WGS sequence"/>
</dbReference>
<feature type="binding site" evidence="5">
    <location>
        <begin position="73"/>
        <end position="80"/>
    </location>
    <ligand>
        <name>ATP</name>
        <dbReference type="ChEBI" id="CHEBI:30616"/>
    </ligand>
</feature>
<evidence type="ECO:0000256" key="5">
    <source>
        <dbReference type="PROSITE-ProRule" id="PRU00283"/>
    </source>
</evidence>
<feature type="non-terminal residue" evidence="8">
    <location>
        <position position="487"/>
    </location>
</feature>
<evidence type="ECO:0000256" key="1">
    <source>
        <dbReference type="ARBA" id="ARBA00022701"/>
    </source>
</evidence>
<comment type="caution">
    <text evidence="8">The sequence shown here is derived from an EMBL/GenBank/DDBJ whole genome shotgun (WGS) entry which is preliminary data.</text>
</comment>
<name>A0A367KQ56_RHIST</name>
<dbReference type="GO" id="GO:0007018">
    <property type="term" value="P:microtubule-based movement"/>
    <property type="evidence" value="ECO:0007669"/>
    <property type="project" value="InterPro"/>
</dbReference>
<dbReference type="PROSITE" id="PS00411">
    <property type="entry name" value="KINESIN_MOTOR_1"/>
    <property type="match status" value="1"/>
</dbReference>
<dbReference type="InterPro" id="IPR036961">
    <property type="entry name" value="Kinesin_motor_dom_sf"/>
</dbReference>
<evidence type="ECO:0000313" key="9">
    <source>
        <dbReference type="Proteomes" id="UP000253551"/>
    </source>
</evidence>
<protein>
    <recommendedName>
        <fullName evidence="6">Kinesin-like protein</fullName>
    </recommendedName>
</protein>
<dbReference type="OrthoDB" id="123929at2759"/>
<keyword evidence="9" id="KW-1185">Reference proteome</keyword>
<feature type="domain" description="Kinesin motor" evidence="7">
    <location>
        <begin position="1"/>
        <end position="380"/>
    </location>
</feature>
<evidence type="ECO:0000313" key="8">
    <source>
        <dbReference type="EMBL" id="RCI03992.1"/>
    </source>
</evidence>
<dbReference type="GO" id="GO:0005874">
    <property type="term" value="C:microtubule"/>
    <property type="evidence" value="ECO:0007669"/>
    <property type="project" value="UniProtKB-KW"/>
</dbReference>
<dbReference type="PROSITE" id="PS50067">
    <property type="entry name" value="KINESIN_MOTOR_2"/>
    <property type="match status" value="1"/>
</dbReference>
<accession>A0A367KQ56</accession>
<evidence type="ECO:0000256" key="3">
    <source>
        <dbReference type="ARBA" id="ARBA00022840"/>
    </source>
</evidence>
<dbReference type="GO" id="GO:0003777">
    <property type="term" value="F:microtubule motor activity"/>
    <property type="evidence" value="ECO:0007669"/>
    <property type="project" value="InterPro"/>
</dbReference>
<dbReference type="Pfam" id="PF00225">
    <property type="entry name" value="Kinesin"/>
    <property type="match status" value="1"/>
</dbReference>
<dbReference type="InterPro" id="IPR019821">
    <property type="entry name" value="Kinesin_motor_CS"/>
</dbReference>
<dbReference type="GO" id="GO:0005871">
    <property type="term" value="C:kinesin complex"/>
    <property type="evidence" value="ECO:0007669"/>
    <property type="project" value="TreeGrafter"/>
</dbReference>
<dbReference type="SMART" id="SM00129">
    <property type="entry name" value="KISc"/>
    <property type="match status" value="1"/>
</dbReference>
<evidence type="ECO:0000256" key="4">
    <source>
        <dbReference type="ARBA" id="ARBA00023175"/>
    </source>
</evidence>
<keyword evidence="2 5" id="KW-0547">Nucleotide-binding</keyword>
<dbReference type="PRINTS" id="PR00380">
    <property type="entry name" value="KINESINHEAVY"/>
</dbReference>
<dbReference type="PANTHER" id="PTHR24115">
    <property type="entry name" value="KINESIN-RELATED"/>
    <property type="match status" value="1"/>
</dbReference>
<dbReference type="STRING" id="4846.A0A367KQ56"/>
<organism evidence="8 9">
    <name type="scientific">Rhizopus stolonifer</name>
    <name type="common">Rhizopus nigricans</name>
    <dbReference type="NCBI Taxonomy" id="4846"/>
    <lineage>
        <taxon>Eukaryota</taxon>
        <taxon>Fungi</taxon>
        <taxon>Fungi incertae sedis</taxon>
        <taxon>Mucoromycota</taxon>
        <taxon>Mucoromycotina</taxon>
        <taxon>Mucoromycetes</taxon>
        <taxon>Mucorales</taxon>
        <taxon>Mucorineae</taxon>
        <taxon>Rhizopodaceae</taxon>
        <taxon>Rhizopus</taxon>
    </lineage>
</organism>
<comment type="similarity">
    <text evidence="5 6">Belongs to the TRAFAC class myosin-kinesin ATPase superfamily. Kinesin family.</text>
</comment>
<dbReference type="GO" id="GO:0008017">
    <property type="term" value="F:microtubule binding"/>
    <property type="evidence" value="ECO:0007669"/>
    <property type="project" value="InterPro"/>
</dbReference>
<keyword evidence="4 5" id="KW-0505">Motor protein</keyword>
<dbReference type="GO" id="GO:0016887">
    <property type="term" value="F:ATP hydrolysis activity"/>
    <property type="evidence" value="ECO:0007669"/>
    <property type="project" value="TreeGrafter"/>
</dbReference>
<evidence type="ECO:0000256" key="6">
    <source>
        <dbReference type="RuleBase" id="RU000394"/>
    </source>
</evidence>
<dbReference type="AlphaFoldDB" id="A0A367KQ56"/>
<evidence type="ECO:0000259" key="7">
    <source>
        <dbReference type="PROSITE" id="PS50067"/>
    </source>
</evidence>
<gene>
    <name evidence="8" type="ORF">CU098_003643</name>
</gene>
<evidence type="ECO:0000256" key="2">
    <source>
        <dbReference type="ARBA" id="ARBA00022741"/>
    </source>
</evidence>
<dbReference type="GO" id="GO:0005634">
    <property type="term" value="C:nucleus"/>
    <property type="evidence" value="ECO:0007669"/>
    <property type="project" value="TreeGrafter"/>
</dbReference>